<gene>
    <name evidence="2" type="primary">LOC112904648</name>
</gene>
<dbReference type="Proteomes" id="UP000192223">
    <property type="component" value="Unplaced"/>
</dbReference>
<evidence type="ECO:0000313" key="1">
    <source>
        <dbReference type="Proteomes" id="UP000192223"/>
    </source>
</evidence>
<dbReference type="InParanoid" id="A0A7F5R4Y1"/>
<dbReference type="AlphaFoldDB" id="A0A7F5R4Y1"/>
<dbReference type="OrthoDB" id="6016677at2759"/>
<dbReference type="KEGG" id="apln:112904648"/>
<dbReference type="GeneID" id="112904648"/>
<accession>A0A7F5R4Y1</accession>
<keyword evidence="1" id="KW-1185">Reference proteome</keyword>
<reference evidence="2" key="1">
    <citation type="submission" date="2025-08" db="UniProtKB">
        <authorList>
            <consortium name="RefSeq"/>
        </authorList>
    </citation>
    <scope>IDENTIFICATION</scope>
    <source>
        <tissue evidence="2">Entire body</tissue>
    </source>
</reference>
<evidence type="ECO:0000313" key="2">
    <source>
        <dbReference type="RefSeq" id="XP_025831022.1"/>
    </source>
</evidence>
<dbReference type="FunCoup" id="A0A7F5R4Y1">
    <property type="interactions" value="1"/>
</dbReference>
<name>A0A7F5R4Y1_AGRPL</name>
<dbReference type="RefSeq" id="XP_025831022.1">
    <property type="nucleotide sequence ID" value="XM_025975237.1"/>
</dbReference>
<protein>
    <submittedName>
        <fullName evidence="2">Uncharacterized protein LOC112904648</fullName>
    </submittedName>
</protein>
<organism evidence="1 2">
    <name type="scientific">Agrilus planipennis</name>
    <name type="common">Emerald ash borer</name>
    <name type="synonym">Agrilus marcopoli</name>
    <dbReference type="NCBI Taxonomy" id="224129"/>
    <lineage>
        <taxon>Eukaryota</taxon>
        <taxon>Metazoa</taxon>
        <taxon>Ecdysozoa</taxon>
        <taxon>Arthropoda</taxon>
        <taxon>Hexapoda</taxon>
        <taxon>Insecta</taxon>
        <taxon>Pterygota</taxon>
        <taxon>Neoptera</taxon>
        <taxon>Endopterygota</taxon>
        <taxon>Coleoptera</taxon>
        <taxon>Polyphaga</taxon>
        <taxon>Elateriformia</taxon>
        <taxon>Buprestoidea</taxon>
        <taxon>Buprestidae</taxon>
        <taxon>Agrilinae</taxon>
        <taxon>Agrilus</taxon>
    </lineage>
</organism>
<proteinExistence type="predicted"/>
<sequence>MTKPNPLSAFFKSLYRDEFKWSLIKSIGLFALGIRIAQECAGMELLPNQ</sequence>